<sequence>MATNTSTSAYSCTGFQILLNQRNEYNYYNAPPARVETITPYPKHTPNDLNMRRKAEVLKYKNSSQNTKTNNLTKKQNYAMLSRGTVNEISQYAISAYNNPILQPYYFGYNPVNISGLLPIGTRVSVTGDGFYLKSFNFAGKLYNTYIRYSHYGSLGTIQNIVNSYTNQPVYSVLYTDGKTDDVSGMNITPIEVNTPPCDTNNIVYTWSSASDVPGSPILLYLDPSIPLYNYIVDTQSSFGSKVNMDTSVLKLYTTNELDYVLKTMEIMESGDTIIQTDLQTRLSKVGAIILTNNMTPSVKTFHFSIPIGIWFIGSIGYGILDVGNYSDISTNHNSHLYPHVDASGRNLDYEEKCYIKLPGIFYPKDVLNFHIRNDVTEVNIKYNGNLVNIDSKSISLTNSVFNDVSFSPYNVPRGHFYGIQYVGNLDISNLQLPVQALEVFDVHAQLSYIYNYDLASQFDYFKTGVFFNLSSINQSSCQGITFNSKPPAPFLHSSFTAFVPGSTIVNHTPYMLDGVTFEAFPTYIKLKNLNGNFQTLNIQRVSNSTPPTQQLYYNIAGNSFIDRLLQPSDNSFGIISSYTYTFTPVFNHMFGTTSTIGPIQTPALFILGNIDVSGITSNSIPLKNIHGNYTYYSIQRDISKNGIFVYDSIIDKPTNFSYTDVSLVSGATYRYTLIPYFSDPYNYTIRGYSYRITGIYTTHNIYMNTVYDTITPTDVTLRILQGKYDTFTIIRDGIPSRIFFDVNPTNMQTPYLSKDPSGVLLFTDNDTGIIQGNSYTYSTIPRRNGIDGNRVFLTSPVQYRPVNNIMNSTTKIVIPTINISAKLGQITSNYVQIININGIYTSFSVIRTGYQSAKIDLSGVQTQYTDTSENGLLIPGNNYTYSLTPSFKNKVGSTFVLPYTANIPYA</sequence>
<proteinExistence type="predicted"/>
<reference evidence="1" key="1">
    <citation type="journal article" date="2020" name="Nature">
        <title>Giant virus diversity and host interactions through global metagenomics.</title>
        <authorList>
            <person name="Schulz F."/>
            <person name="Roux S."/>
            <person name="Paez-Espino D."/>
            <person name="Jungbluth S."/>
            <person name="Walsh D.A."/>
            <person name="Denef V.J."/>
            <person name="McMahon K.D."/>
            <person name="Konstantinidis K.T."/>
            <person name="Eloe-Fadrosh E.A."/>
            <person name="Kyrpides N.C."/>
            <person name="Woyke T."/>
        </authorList>
    </citation>
    <scope>NUCLEOTIDE SEQUENCE</scope>
    <source>
        <strain evidence="1">GVMAG-M-3300023184-68</strain>
    </source>
</reference>
<name>A0A6C0IB51_9ZZZZ</name>
<protein>
    <submittedName>
        <fullName evidence="1">Uncharacterized protein</fullName>
    </submittedName>
</protein>
<evidence type="ECO:0000313" key="1">
    <source>
        <dbReference type="EMBL" id="QHT90204.1"/>
    </source>
</evidence>
<dbReference type="EMBL" id="MN740153">
    <property type="protein sequence ID" value="QHT90204.1"/>
    <property type="molecule type" value="Genomic_DNA"/>
</dbReference>
<accession>A0A6C0IB51</accession>
<dbReference type="AlphaFoldDB" id="A0A6C0IB51"/>
<organism evidence="1">
    <name type="scientific">viral metagenome</name>
    <dbReference type="NCBI Taxonomy" id="1070528"/>
    <lineage>
        <taxon>unclassified sequences</taxon>
        <taxon>metagenomes</taxon>
        <taxon>organismal metagenomes</taxon>
    </lineage>
</organism>